<gene>
    <name evidence="2" type="ORF">B0J12DRAFT_323722</name>
</gene>
<evidence type="ECO:0000313" key="3">
    <source>
        <dbReference type="Proteomes" id="UP000774617"/>
    </source>
</evidence>
<dbReference type="Proteomes" id="UP000774617">
    <property type="component" value="Unassembled WGS sequence"/>
</dbReference>
<accession>A0ABQ8FVP1</accession>
<proteinExistence type="predicted"/>
<keyword evidence="1" id="KW-0732">Signal</keyword>
<evidence type="ECO:0000256" key="1">
    <source>
        <dbReference type="SAM" id="SignalP"/>
    </source>
</evidence>
<dbReference type="EMBL" id="JAGTJR010000046">
    <property type="protein sequence ID" value="KAH7030070.1"/>
    <property type="molecule type" value="Genomic_DNA"/>
</dbReference>
<comment type="caution">
    <text evidence="2">The sequence shown here is derived from an EMBL/GenBank/DDBJ whole genome shotgun (WGS) entry which is preliminary data.</text>
</comment>
<keyword evidence="3" id="KW-1185">Reference proteome</keyword>
<evidence type="ECO:0000313" key="2">
    <source>
        <dbReference type="EMBL" id="KAH7030070.1"/>
    </source>
</evidence>
<organism evidence="2 3">
    <name type="scientific">Macrophomina phaseolina</name>
    <dbReference type="NCBI Taxonomy" id="35725"/>
    <lineage>
        <taxon>Eukaryota</taxon>
        <taxon>Fungi</taxon>
        <taxon>Dikarya</taxon>
        <taxon>Ascomycota</taxon>
        <taxon>Pezizomycotina</taxon>
        <taxon>Dothideomycetes</taxon>
        <taxon>Dothideomycetes incertae sedis</taxon>
        <taxon>Botryosphaeriales</taxon>
        <taxon>Botryosphaeriaceae</taxon>
        <taxon>Macrophomina</taxon>
    </lineage>
</organism>
<protein>
    <submittedName>
        <fullName evidence="2">Uncharacterized protein</fullName>
    </submittedName>
</protein>
<reference evidence="2 3" key="1">
    <citation type="journal article" date="2021" name="Nat. Commun.">
        <title>Genetic determinants of endophytism in the Arabidopsis root mycobiome.</title>
        <authorList>
            <person name="Mesny F."/>
            <person name="Miyauchi S."/>
            <person name="Thiergart T."/>
            <person name="Pickel B."/>
            <person name="Atanasova L."/>
            <person name="Karlsson M."/>
            <person name="Huettel B."/>
            <person name="Barry K.W."/>
            <person name="Haridas S."/>
            <person name="Chen C."/>
            <person name="Bauer D."/>
            <person name="Andreopoulos W."/>
            <person name="Pangilinan J."/>
            <person name="LaButti K."/>
            <person name="Riley R."/>
            <person name="Lipzen A."/>
            <person name="Clum A."/>
            <person name="Drula E."/>
            <person name="Henrissat B."/>
            <person name="Kohler A."/>
            <person name="Grigoriev I.V."/>
            <person name="Martin F.M."/>
            <person name="Hacquard S."/>
        </authorList>
    </citation>
    <scope>NUCLEOTIDE SEQUENCE [LARGE SCALE GENOMIC DNA]</scope>
    <source>
        <strain evidence="2 3">MPI-SDFR-AT-0080</strain>
    </source>
</reference>
<sequence length="194" mass="21086">MGRRPPGCIAHGDAERAAGLLLLLLLLLAREDGPLRAIASRLHTLAPRAKSGEAMQVTDDEASLRLARFRCWVFHGRPRDATRAAVNRVESGQSGRQRAGRQAVVLPVWPARLRVLLPCIVGHRGNIAWYMAPAECVIGLGNHQCRWLRKGFLRSGRSESQPKQPTRWLSRADAGLSSLTARCAGSTLSGCQGG</sequence>
<feature type="chain" id="PRO_5046777842" evidence="1">
    <location>
        <begin position="30"/>
        <end position="194"/>
    </location>
</feature>
<feature type="signal peptide" evidence="1">
    <location>
        <begin position="1"/>
        <end position="29"/>
    </location>
</feature>
<name>A0ABQ8FVP1_9PEZI</name>